<dbReference type="OrthoDB" id="9005383at2"/>
<dbReference type="RefSeq" id="WP_155648320.1">
    <property type="nucleotide sequence ID" value="NZ_CP090699.1"/>
</dbReference>
<comment type="caution">
    <text evidence="2">The sequence shown here is derived from an EMBL/GenBank/DDBJ whole genome shotgun (WGS) entry which is preliminary data.</text>
</comment>
<dbReference type="InterPro" id="IPR004360">
    <property type="entry name" value="Glyas_Fos-R_dOase_dom"/>
</dbReference>
<feature type="domain" description="VOC" evidence="1">
    <location>
        <begin position="24"/>
        <end position="146"/>
    </location>
</feature>
<dbReference type="Proteomes" id="UP000645612">
    <property type="component" value="Unassembled WGS sequence"/>
</dbReference>
<name>A0A8I1AIQ8_BURCE</name>
<evidence type="ECO:0000313" key="2">
    <source>
        <dbReference type="EMBL" id="MBH9695494.1"/>
    </source>
</evidence>
<organism evidence="2 3">
    <name type="scientific">Burkholderia cepacia</name>
    <name type="common">Pseudomonas cepacia</name>
    <dbReference type="NCBI Taxonomy" id="292"/>
    <lineage>
        <taxon>Bacteria</taxon>
        <taxon>Pseudomonadati</taxon>
        <taxon>Pseudomonadota</taxon>
        <taxon>Betaproteobacteria</taxon>
        <taxon>Burkholderiales</taxon>
        <taxon>Burkholderiaceae</taxon>
        <taxon>Burkholderia</taxon>
        <taxon>Burkholderia cepacia complex</taxon>
    </lineage>
</organism>
<protein>
    <recommendedName>
        <fullName evidence="1">VOC domain-containing protein</fullName>
    </recommendedName>
</protein>
<dbReference type="Gene3D" id="3.10.180.10">
    <property type="entry name" value="2,3-Dihydroxybiphenyl 1,2-Dioxygenase, domain 1"/>
    <property type="match status" value="1"/>
</dbReference>
<dbReference type="PROSITE" id="PS51819">
    <property type="entry name" value="VOC"/>
    <property type="match status" value="1"/>
</dbReference>
<dbReference type="AlphaFoldDB" id="A0A8I1AIQ8"/>
<evidence type="ECO:0000259" key="1">
    <source>
        <dbReference type="PROSITE" id="PS51819"/>
    </source>
</evidence>
<evidence type="ECO:0000313" key="3">
    <source>
        <dbReference type="Proteomes" id="UP000645612"/>
    </source>
</evidence>
<dbReference type="SUPFAM" id="SSF54593">
    <property type="entry name" value="Glyoxalase/Bleomycin resistance protein/Dihydroxybiphenyl dioxygenase"/>
    <property type="match status" value="1"/>
</dbReference>
<dbReference type="InterPro" id="IPR029068">
    <property type="entry name" value="Glyas_Bleomycin-R_OHBP_Dase"/>
</dbReference>
<proteinExistence type="predicted"/>
<dbReference type="EMBL" id="JAEDXG010000002">
    <property type="protein sequence ID" value="MBH9695494.1"/>
    <property type="molecule type" value="Genomic_DNA"/>
</dbReference>
<gene>
    <name evidence="2" type="ORF">JAO13_03405</name>
</gene>
<dbReference type="InterPro" id="IPR037523">
    <property type="entry name" value="VOC_core"/>
</dbReference>
<sequence>MTVVKRPNVSSKIALTGGAHMIASLGILVPVEDDRFRAVVDFYRLALALPVHSEGVSAAGNPWHRFVIGGATLTVHTGSGGRFPYPEFRPTGHGIALAVEVAHVSEAVARLESCRVGILNEWDYGDGTVAISVADPAGNVCEIWGRP</sequence>
<reference evidence="2" key="1">
    <citation type="submission" date="2020-12" db="EMBL/GenBank/DDBJ databases">
        <title>Burkholderia cepacia complex in Mexico.</title>
        <authorList>
            <person name="Estrada P."/>
        </authorList>
    </citation>
    <scope>NUCLEOTIDE SEQUENCE</scope>
    <source>
        <strain evidence="2">871</strain>
    </source>
</reference>
<accession>A0A8I1AIQ8</accession>
<dbReference type="Pfam" id="PF00903">
    <property type="entry name" value="Glyoxalase"/>
    <property type="match status" value="1"/>
</dbReference>